<evidence type="ECO:0000313" key="3">
    <source>
        <dbReference type="Proteomes" id="UP000193933"/>
    </source>
</evidence>
<protein>
    <submittedName>
        <fullName evidence="2">N-acetyltransferase</fullName>
    </submittedName>
</protein>
<name>A0A1X1BTB7_9GAMM</name>
<dbReference type="STRING" id="472705.GCA_001743465_03148"/>
<comment type="caution">
    <text evidence="2">The sequence shown here is derived from an EMBL/GenBank/DDBJ whole genome shotgun (WGS) entry which is preliminary data.</text>
</comment>
<keyword evidence="1" id="KW-0812">Transmembrane</keyword>
<evidence type="ECO:0000313" key="2">
    <source>
        <dbReference type="EMBL" id="ORM51539.1"/>
    </source>
</evidence>
<dbReference type="Proteomes" id="UP000193933">
    <property type="component" value="Unassembled WGS sequence"/>
</dbReference>
<feature type="transmembrane region" description="Helical" evidence="1">
    <location>
        <begin position="196"/>
        <end position="215"/>
    </location>
</feature>
<gene>
    <name evidence="2" type="ORF">HA41_15035</name>
</gene>
<dbReference type="Gene3D" id="3.40.630.30">
    <property type="match status" value="1"/>
</dbReference>
<keyword evidence="2" id="KW-0808">Transferase</keyword>
<dbReference type="RefSeq" id="WP_094121512.1">
    <property type="nucleotide sequence ID" value="NZ_MLFN01000049.1"/>
</dbReference>
<keyword evidence="1" id="KW-1133">Transmembrane helix</keyword>
<keyword evidence="3" id="KW-1185">Reference proteome</keyword>
<dbReference type="GO" id="GO:0016740">
    <property type="term" value="F:transferase activity"/>
    <property type="evidence" value="ECO:0007669"/>
    <property type="project" value="UniProtKB-KW"/>
</dbReference>
<dbReference type="AlphaFoldDB" id="A0A1X1BTB7"/>
<organism evidence="2 3">
    <name type="scientific">Pantoea conspicua</name>
    <dbReference type="NCBI Taxonomy" id="472705"/>
    <lineage>
        <taxon>Bacteria</taxon>
        <taxon>Pseudomonadati</taxon>
        <taxon>Pseudomonadota</taxon>
        <taxon>Gammaproteobacteria</taxon>
        <taxon>Enterobacterales</taxon>
        <taxon>Erwiniaceae</taxon>
        <taxon>Pantoea</taxon>
    </lineage>
</organism>
<dbReference type="OrthoDB" id="6548204at2"/>
<proteinExistence type="predicted"/>
<dbReference type="SUPFAM" id="SSF55729">
    <property type="entry name" value="Acyl-CoA N-acyltransferases (Nat)"/>
    <property type="match status" value="1"/>
</dbReference>
<dbReference type="InterPro" id="IPR016181">
    <property type="entry name" value="Acyl_CoA_acyltransferase"/>
</dbReference>
<sequence length="309" mass="35014">MLEYMVSRYQSLPVSPNRLRGWLITWLTQQQAWCRDARFSAAFPWRETGLPQRYFLQRELHIEGHRYLTGPRYLGGDPDQPFIDVVAMDGAINHQVACAIVQAWQALNPRYLRILLPAAHLAIGTPDQLIFLNHPESLSAITRPDISLLPATRKAYPVCLTTINRAYRASWRALPAIRHQLLATNKRELAKDIAQGNVFLIICQGMLVGLIICAMRRVGFIEGFQILDEVILPAYRGQGLAAHAQQLLLRQLHHRYGDSALLTGAILPGNAPSLRSAEKAQRRCVLKYHFFTPDDFQPGQQMMSEEEGK</sequence>
<reference evidence="2 3" key="1">
    <citation type="journal article" date="2017" name="Antonie Van Leeuwenhoek">
        <title>Phylogenomic resolution of the bacterial genus Pantoea and its relationship with Erwinia and Tatumella.</title>
        <authorList>
            <person name="Palmer M."/>
            <person name="Steenkamp E.T."/>
            <person name="Coetzee M.P."/>
            <person name="Chan W.Y."/>
            <person name="van Zyl E."/>
            <person name="De Maayer P."/>
            <person name="Coutinho T.A."/>
            <person name="Blom J."/>
            <person name="Smits T.H."/>
            <person name="Duffy B."/>
            <person name="Venter S.N."/>
        </authorList>
    </citation>
    <scope>NUCLEOTIDE SEQUENCE [LARGE SCALE GENOMIC DNA]</scope>
    <source>
        <strain evidence="2 3">LMG 24534</strain>
    </source>
</reference>
<keyword evidence="1" id="KW-0472">Membrane</keyword>
<dbReference type="EMBL" id="MLFN01000049">
    <property type="protein sequence ID" value="ORM51539.1"/>
    <property type="molecule type" value="Genomic_DNA"/>
</dbReference>
<evidence type="ECO:0000256" key="1">
    <source>
        <dbReference type="SAM" id="Phobius"/>
    </source>
</evidence>
<accession>A0A1X1BTB7</accession>